<name>A0A0D8J0X7_9FIRM</name>
<dbReference type="PANTHER" id="PTHR12110:SF21">
    <property type="entry name" value="XYLOSE ISOMERASE-LIKE TIM BARREL DOMAIN-CONTAINING PROTEIN"/>
    <property type="match status" value="1"/>
</dbReference>
<evidence type="ECO:0000259" key="1">
    <source>
        <dbReference type="Pfam" id="PF01261"/>
    </source>
</evidence>
<reference evidence="2" key="1">
    <citation type="submission" date="2015-02" db="EMBL/GenBank/DDBJ databases">
        <title>A novel member of the family Ruminococcaceae isolated from human feces.</title>
        <authorList>
            <person name="Shkoporov A.N."/>
            <person name="Chaplin A.V."/>
            <person name="Motuzova O.V."/>
            <person name="Kafarskaia L.I."/>
            <person name="Khokhlova E.V."/>
            <person name="Efimov B.A."/>
        </authorList>
    </citation>
    <scope>NUCLEOTIDE SEQUENCE [LARGE SCALE GENOMIC DNA]</scope>
    <source>
        <strain evidence="2">585-1</strain>
    </source>
</reference>
<dbReference type="InterPro" id="IPR013022">
    <property type="entry name" value="Xyl_isomerase-like_TIM-brl"/>
</dbReference>
<dbReference type="InterPro" id="IPR050312">
    <property type="entry name" value="IolE/XylAMocC-like"/>
</dbReference>
<gene>
    <name evidence="2" type="ORF">TQ39_12550</name>
</gene>
<dbReference type="GeneID" id="42857403"/>
<organism evidence="2 3">
    <name type="scientific">Ruthenibacterium lactatiformans</name>
    <dbReference type="NCBI Taxonomy" id="1550024"/>
    <lineage>
        <taxon>Bacteria</taxon>
        <taxon>Bacillati</taxon>
        <taxon>Bacillota</taxon>
        <taxon>Clostridia</taxon>
        <taxon>Eubacteriales</taxon>
        <taxon>Oscillospiraceae</taxon>
        <taxon>Ruthenibacterium</taxon>
    </lineage>
</organism>
<dbReference type="AlphaFoldDB" id="A0A0D8J0X7"/>
<sequence length="290" mass="32608">MFISYNEACARDCSTLEQDLVLCEKAGFDYIEIRLDMLTDYLKRHTVEELAAFFCTSRLKPHAFNALYLYPEFLSEGDDEARQKELLEEFRLGCEVGRAIGSHYFIIVPPLQREPAGGPYTGSWEDTFSNCVRILKELSRRAEPYDMNLCFELVGFERSSVRSIGQADAVVRAVDRPNVGFVFDSYNIFLNGGCNDFSAIGSVQPEKIFAVHLMSADDVPEAQRGQDKRCFCGRGVVDTGAFLQELKAAGYSGIVSVETFRPEYWAKTPEWVIPNAYKTTRAALAENGCL</sequence>
<dbReference type="Gene3D" id="3.20.20.150">
    <property type="entry name" value="Divalent-metal-dependent TIM barrel enzymes"/>
    <property type="match status" value="1"/>
</dbReference>
<dbReference type="InterPro" id="IPR036237">
    <property type="entry name" value="Xyl_isomerase-like_sf"/>
</dbReference>
<dbReference type="Proteomes" id="UP000032483">
    <property type="component" value="Unassembled WGS sequence"/>
</dbReference>
<evidence type="ECO:0000313" key="3">
    <source>
        <dbReference type="Proteomes" id="UP000032483"/>
    </source>
</evidence>
<keyword evidence="2" id="KW-0413">Isomerase</keyword>
<dbReference type="PANTHER" id="PTHR12110">
    <property type="entry name" value="HYDROXYPYRUVATE ISOMERASE"/>
    <property type="match status" value="1"/>
</dbReference>
<comment type="caution">
    <text evidence="2">The sequence shown here is derived from an EMBL/GenBank/DDBJ whole genome shotgun (WGS) entry which is preliminary data.</text>
</comment>
<proteinExistence type="predicted"/>
<dbReference type="Pfam" id="PF01261">
    <property type="entry name" value="AP_endonuc_2"/>
    <property type="match status" value="1"/>
</dbReference>
<dbReference type="SUPFAM" id="SSF51658">
    <property type="entry name" value="Xylose isomerase-like"/>
    <property type="match status" value="1"/>
</dbReference>
<dbReference type="RefSeq" id="WP_050005744.1">
    <property type="nucleotide sequence ID" value="NZ_DAWBJP010000028.1"/>
</dbReference>
<protein>
    <submittedName>
        <fullName evidence="2">Sugar phosphate isomerase</fullName>
    </submittedName>
</protein>
<dbReference type="PATRIC" id="fig|1550024.3.peg.2869"/>
<accession>A0A0D8J0X7</accession>
<evidence type="ECO:0000313" key="2">
    <source>
        <dbReference type="EMBL" id="KJF39423.1"/>
    </source>
</evidence>
<feature type="domain" description="Xylose isomerase-like TIM barrel" evidence="1">
    <location>
        <begin position="22"/>
        <end position="271"/>
    </location>
</feature>
<keyword evidence="3" id="KW-1185">Reference proteome</keyword>
<dbReference type="GO" id="GO:0016853">
    <property type="term" value="F:isomerase activity"/>
    <property type="evidence" value="ECO:0007669"/>
    <property type="project" value="UniProtKB-KW"/>
</dbReference>
<dbReference type="EMBL" id="JXXK01000018">
    <property type="protein sequence ID" value="KJF39423.1"/>
    <property type="molecule type" value="Genomic_DNA"/>
</dbReference>